<keyword evidence="3" id="KW-1185">Reference proteome</keyword>
<organism evidence="2 3">
    <name type="scientific">Hevea brasiliensis</name>
    <name type="common">Para rubber tree</name>
    <name type="synonym">Siphonia brasiliensis</name>
    <dbReference type="NCBI Taxonomy" id="3981"/>
    <lineage>
        <taxon>Eukaryota</taxon>
        <taxon>Viridiplantae</taxon>
        <taxon>Streptophyta</taxon>
        <taxon>Embryophyta</taxon>
        <taxon>Tracheophyta</taxon>
        <taxon>Spermatophyta</taxon>
        <taxon>Magnoliopsida</taxon>
        <taxon>eudicotyledons</taxon>
        <taxon>Gunneridae</taxon>
        <taxon>Pentapetalae</taxon>
        <taxon>rosids</taxon>
        <taxon>fabids</taxon>
        <taxon>Malpighiales</taxon>
        <taxon>Euphorbiaceae</taxon>
        <taxon>Crotonoideae</taxon>
        <taxon>Micrandreae</taxon>
        <taxon>Hevea</taxon>
    </lineage>
</organism>
<dbReference type="AlphaFoldDB" id="A0A6A6LW45"/>
<evidence type="ECO:0000313" key="2">
    <source>
        <dbReference type="EMBL" id="KAF2304383.1"/>
    </source>
</evidence>
<dbReference type="Gene3D" id="3.90.1320.10">
    <property type="entry name" value="Outer-capsid protein sigma 3, large lobe"/>
    <property type="match status" value="1"/>
</dbReference>
<dbReference type="PANTHER" id="PTHR31589">
    <property type="entry name" value="PROTEIN, PUTATIVE (DUF239)-RELATED-RELATED"/>
    <property type="match status" value="1"/>
</dbReference>
<dbReference type="PANTHER" id="PTHR31589:SF2">
    <property type="entry name" value="ASLB (DUF239)-RELATED"/>
    <property type="match status" value="1"/>
</dbReference>
<name>A0A6A6LW45_HEVBR</name>
<dbReference type="Proteomes" id="UP000467840">
    <property type="component" value="Chromosome 16"/>
</dbReference>
<accession>A0A6A6LW45</accession>
<dbReference type="InterPro" id="IPR004314">
    <property type="entry name" value="Neprosin"/>
</dbReference>
<evidence type="ECO:0000313" key="3">
    <source>
        <dbReference type="Proteomes" id="UP000467840"/>
    </source>
</evidence>
<sequence>MMPLNQVAILFTYEYHYIAAAGDTKVKPHVESQGEYSTAQIWLKDGPGNNFESVEAGRVVNSALYGDSDLTFQIPDCCFDLTCNGLVQTSSEIALGAAIEPISTFQSQYCINVRMFLDVTTGIGWLYGNNKPSGYWPGNLFSYLTYGSISVEWGDEVYSPNDCGFSQVSKYPEWANILPDEYRCYTALNYKEGNGVEPVFFFGGPGQSYSCP</sequence>
<dbReference type="PROSITE" id="PS52045">
    <property type="entry name" value="NEPROSIN_PEP_CD"/>
    <property type="match status" value="1"/>
</dbReference>
<proteinExistence type="predicted"/>
<protein>
    <recommendedName>
        <fullName evidence="1">Neprosin PEP catalytic domain-containing protein</fullName>
    </recommendedName>
</protein>
<feature type="domain" description="Neprosin PEP catalytic" evidence="1">
    <location>
        <begin position="1"/>
        <end position="212"/>
    </location>
</feature>
<dbReference type="Pfam" id="PF03080">
    <property type="entry name" value="Neprosin"/>
    <property type="match status" value="1"/>
</dbReference>
<reference evidence="2 3" key="1">
    <citation type="journal article" date="2020" name="Mol. Plant">
        <title>The Chromosome-Based Rubber Tree Genome Provides New Insights into Spurge Genome Evolution and Rubber Biosynthesis.</title>
        <authorList>
            <person name="Liu J."/>
            <person name="Shi C."/>
            <person name="Shi C.C."/>
            <person name="Li W."/>
            <person name="Zhang Q.J."/>
            <person name="Zhang Y."/>
            <person name="Li K."/>
            <person name="Lu H.F."/>
            <person name="Shi C."/>
            <person name="Zhu S.T."/>
            <person name="Xiao Z.Y."/>
            <person name="Nan H."/>
            <person name="Yue Y."/>
            <person name="Zhu X.G."/>
            <person name="Wu Y."/>
            <person name="Hong X.N."/>
            <person name="Fan G.Y."/>
            <person name="Tong Y."/>
            <person name="Zhang D."/>
            <person name="Mao C.L."/>
            <person name="Liu Y.L."/>
            <person name="Hao S.J."/>
            <person name="Liu W.Q."/>
            <person name="Lv M.Q."/>
            <person name="Zhang H.B."/>
            <person name="Liu Y."/>
            <person name="Hu-Tang G.R."/>
            <person name="Wang J.P."/>
            <person name="Wang J.H."/>
            <person name="Sun Y.H."/>
            <person name="Ni S.B."/>
            <person name="Chen W.B."/>
            <person name="Zhang X.C."/>
            <person name="Jiao Y.N."/>
            <person name="Eichler E.E."/>
            <person name="Li G.H."/>
            <person name="Liu X."/>
            <person name="Gao L.Z."/>
        </authorList>
    </citation>
    <scope>NUCLEOTIDE SEQUENCE [LARGE SCALE GENOMIC DNA]</scope>
    <source>
        <strain evidence="3">cv. GT1</strain>
        <tissue evidence="2">Leaf</tissue>
    </source>
</reference>
<dbReference type="InterPro" id="IPR053168">
    <property type="entry name" value="Glutamic_endopeptidase"/>
</dbReference>
<comment type="caution">
    <text evidence="2">The sequence shown here is derived from an EMBL/GenBank/DDBJ whole genome shotgun (WGS) entry which is preliminary data.</text>
</comment>
<evidence type="ECO:0000259" key="1">
    <source>
        <dbReference type="PROSITE" id="PS52045"/>
    </source>
</evidence>
<gene>
    <name evidence="2" type="ORF">GH714_030617</name>
</gene>
<dbReference type="EMBL" id="JAAGAX010000009">
    <property type="protein sequence ID" value="KAF2304383.1"/>
    <property type="molecule type" value="Genomic_DNA"/>
</dbReference>